<sequence length="456" mass="50269">MSPQTKALPACPVWRRGGVGSQIVMDATQKVAKRQASFCNAITFTNRPVALYEQVRLKITKKQCCWSGALRLGFTSKDPSRINPDNLPKYACPDLVSQSGFWAKALPEEFANEGNVVAFWVDKKGRVFYRINDSAPMLFFSGVRAAEPVWALIDVYGLTRGVQLLGKEADPAQNPAHRHTLHLASASACPIPQNSLNSQQSSLLPSSMDSDLRFHQLRGAHIRTLDEHTVARSEHGRDERTLVFTSRPPHSGETVFIKVTKSSPARSGSLSYGVTSCDPAVLRPSDLPYNPEALVDRQEFWAVCRVPTPLQSGDILGFVVNAEGEVVLSHNGANVGMQVCVDNSRPLWMFFGLHGAVTQLRILGTVDRKGDRRNYSDAAYVSPVSLPKSPTFPCGRGPRSDECSICYENAVDTVIYACGHMCLCYSCGLKLKKMSNACCPICRRQIRDIIKTYRST</sequence>
<dbReference type="PROSITE" id="PS50089">
    <property type="entry name" value="ZF_RING_2"/>
    <property type="match status" value="1"/>
</dbReference>
<dbReference type="Gene3D" id="2.60.120.920">
    <property type="match status" value="2"/>
</dbReference>
<dbReference type="FunFam" id="2.60.120.920:FF:000005">
    <property type="entry name" value="Putative E3 ubiquitin-protein ligase NEURL1B"/>
    <property type="match status" value="1"/>
</dbReference>
<dbReference type="GO" id="GO:0008270">
    <property type="term" value="F:zinc ion binding"/>
    <property type="evidence" value="ECO:0007669"/>
    <property type="project" value="UniProtKB-KW"/>
</dbReference>
<keyword evidence="16" id="KW-0862">Zinc</keyword>
<feature type="domain" description="NHR" evidence="31">
    <location>
        <begin position="12"/>
        <end position="167"/>
    </location>
</feature>
<dbReference type="GO" id="GO:0014069">
    <property type="term" value="C:postsynaptic density"/>
    <property type="evidence" value="ECO:0007669"/>
    <property type="project" value="UniProtKB-SubCell"/>
</dbReference>
<evidence type="ECO:0000256" key="6">
    <source>
        <dbReference type="ARBA" id="ARBA00004906"/>
    </source>
</evidence>
<feature type="domain" description="NHR" evidence="31">
    <location>
        <begin position="211"/>
        <end position="365"/>
    </location>
</feature>
<dbReference type="GO" id="GO:0043204">
    <property type="term" value="C:perikaryon"/>
    <property type="evidence" value="ECO:0007669"/>
    <property type="project" value="UniProtKB-SubCell"/>
</dbReference>
<evidence type="ECO:0000256" key="15">
    <source>
        <dbReference type="ARBA" id="ARBA00022786"/>
    </source>
</evidence>
<comment type="subunit">
    <text evidence="25">Interacts with CPEB3 (via N-terminal domain); the interaction increases CPEB3 ubiquitination. Interacts with DLL1.</text>
</comment>
<dbReference type="AlphaFoldDB" id="A0A8C5HQ99"/>
<evidence type="ECO:0000256" key="28">
    <source>
        <dbReference type="ARBA" id="ARBA00082012"/>
    </source>
</evidence>
<dbReference type="GO" id="GO:0048471">
    <property type="term" value="C:perinuclear region of cytoplasm"/>
    <property type="evidence" value="ECO:0007669"/>
    <property type="project" value="UniProtKB-SubCell"/>
</dbReference>
<evidence type="ECO:0000256" key="22">
    <source>
        <dbReference type="ARBA" id="ARBA00023288"/>
    </source>
</evidence>
<keyword evidence="11" id="KW-0519">Myristate</keyword>
<reference evidence="32" key="1">
    <citation type="submission" date="2020-06" db="EMBL/GenBank/DDBJ databases">
        <authorList>
            <consortium name="Wellcome Sanger Institute Data Sharing"/>
        </authorList>
    </citation>
    <scope>NUCLEOTIDE SEQUENCE [LARGE SCALE GENOMIC DNA]</scope>
</reference>
<evidence type="ECO:0000256" key="24">
    <source>
        <dbReference type="ARBA" id="ARBA00053982"/>
    </source>
</evidence>
<keyword evidence="8" id="KW-1003">Cell membrane</keyword>
<keyword evidence="9" id="KW-0963">Cytoplasm</keyword>
<protein>
    <recommendedName>
        <fullName evidence="26">E3 ubiquitin-protein ligase NEURL1</fullName>
        <ecNumber evidence="7">2.3.2.27</ecNumber>
    </recommendedName>
    <alternativeName>
        <fullName evidence="27">Neuralized-like protein 1A</fullName>
    </alternativeName>
    <alternativeName>
        <fullName evidence="28">RING-type E3 ubiquitin transferase NEURL1</fullName>
    </alternativeName>
</protein>
<proteinExistence type="predicted"/>
<keyword evidence="18" id="KW-0914">Notch signaling pathway</keyword>
<keyword evidence="17" id="KW-0810">Translation regulation</keyword>
<evidence type="ECO:0000256" key="20">
    <source>
        <dbReference type="ARBA" id="ARBA00023136"/>
    </source>
</evidence>
<dbReference type="InterPro" id="IPR001841">
    <property type="entry name" value="Znf_RING"/>
</dbReference>
<dbReference type="SUPFAM" id="SSF57850">
    <property type="entry name" value="RING/U-box"/>
    <property type="match status" value="1"/>
</dbReference>
<evidence type="ECO:0000256" key="19">
    <source>
        <dbReference type="ARBA" id="ARBA00023018"/>
    </source>
</evidence>
<dbReference type="GO" id="GO:0005886">
    <property type="term" value="C:plasma membrane"/>
    <property type="evidence" value="ECO:0007669"/>
    <property type="project" value="UniProtKB-SubCell"/>
</dbReference>
<dbReference type="InterPro" id="IPR006573">
    <property type="entry name" value="NHR_dom"/>
</dbReference>
<evidence type="ECO:0000256" key="26">
    <source>
        <dbReference type="ARBA" id="ARBA00073400"/>
    </source>
</evidence>
<evidence type="ECO:0000313" key="32">
    <source>
        <dbReference type="Ensembl" id="ENSGWIP00000049058.1"/>
    </source>
</evidence>
<evidence type="ECO:0000256" key="13">
    <source>
        <dbReference type="ARBA" id="ARBA00022737"/>
    </source>
</evidence>
<dbReference type="InterPro" id="IPR037962">
    <property type="entry name" value="Neuralized"/>
</dbReference>
<evidence type="ECO:0000256" key="25">
    <source>
        <dbReference type="ARBA" id="ARBA00063138"/>
    </source>
</evidence>
<dbReference type="GO" id="GO:0007219">
    <property type="term" value="P:Notch signaling pathway"/>
    <property type="evidence" value="ECO:0007669"/>
    <property type="project" value="UniProtKB-KW"/>
</dbReference>
<accession>A0A8C5HQ99</accession>
<evidence type="ECO:0000256" key="4">
    <source>
        <dbReference type="ARBA" id="ARBA00004484"/>
    </source>
</evidence>
<evidence type="ECO:0000256" key="17">
    <source>
        <dbReference type="ARBA" id="ARBA00022845"/>
    </source>
</evidence>
<dbReference type="FunFam" id="3.30.40.10:FF:000056">
    <property type="entry name" value="Putative E3 ubiquitin-protein ligase NEURL1B"/>
    <property type="match status" value="1"/>
</dbReference>
<evidence type="ECO:0000256" key="7">
    <source>
        <dbReference type="ARBA" id="ARBA00012483"/>
    </source>
</evidence>
<keyword evidence="15" id="KW-0833">Ubl conjugation pathway</keyword>
<gene>
    <name evidence="32" type="primary">neurl1aa</name>
</gene>
<dbReference type="SMART" id="SM00588">
    <property type="entry name" value="NEUZ"/>
    <property type="match status" value="2"/>
</dbReference>
<keyword evidence="21" id="KW-0966">Cell projection</keyword>
<evidence type="ECO:0000256" key="9">
    <source>
        <dbReference type="ARBA" id="ARBA00022490"/>
    </source>
</evidence>
<dbReference type="SMART" id="SM00184">
    <property type="entry name" value="RING"/>
    <property type="match status" value="1"/>
</dbReference>
<evidence type="ECO:0000256" key="1">
    <source>
        <dbReference type="ARBA" id="ARBA00000900"/>
    </source>
</evidence>
<evidence type="ECO:0000256" key="21">
    <source>
        <dbReference type="ARBA" id="ARBA00023273"/>
    </source>
</evidence>
<dbReference type="GO" id="GO:0030425">
    <property type="term" value="C:dendrite"/>
    <property type="evidence" value="ECO:0007669"/>
    <property type="project" value="UniProtKB-SubCell"/>
</dbReference>
<dbReference type="Proteomes" id="UP000694680">
    <property type="component" value="Chromosome 1"/>
</dbReference>
<keyword evidence="33" id="KW-1185">Reference proteome</keyword>
<evidence type="ECO:0000256" key="18">
    <source>
        <dbReference type="ARBA" id="ARBA00022976"/>
    </source>
</evidence>
<reference evidence="32" key="2">
    <citation type="submission" date="2025-08" db="UniProtKB">
        <authorList>
            <consortium name="Ensembl"/>
        </authorList>
    </citation>
    <scope>IDENTIFICATION</scope>
</reference>
<evidence type="ECO:0000256" key="16">
    <source>
        <dbReference type="ARBA" id="ARBA00022833"/>
    </source>
</evidence>
<organism evidence="32 33">
    <name type="scientific">Gouania willdenowi</name>
    <name type="common">Blunt-snouted clingfish</name>
    <name type="synonym">Lepadogaster willdenowi</name>
    <dbReference type="NCBI Taxonomy" id="441366"/>
    <lineage>
        <taxon>Eukaryota</taxon>
        <taxon>Metazoa</taxon>
        <taxon>Chordata</taxon>
        <taxon>Craniata</taxon>
        <taxon>Vertebrata</taxon>
        <taxon>Euteleostomi</taxon>
        <taxon>Actinopterygii</taxon>
        <taxon>Neopterygii</taxon>
        <taxon>Teleostei</taxon>
        <taxon>Neoteleostei</taxon>
        <taxon>Acanthomorphata</taxon>
        <taxon>Ovalentaria</taxon>
        <taxon>Blenniimorphae</taxon>
        <taxon>Blenniiformes</taxon>
        <taxon>Gobiesocoidei</taxon>
        <taxon>Gobiesocidae</taxon>
        <taxon>Gobiesocinae</taxon>
        <taxon>Gouania</taxon>
    </lineage>
</organism>
<dbReference type="PROSITE" id="PS51065">
    <property type="entry name" value="NHR"/>
    <property type="match status" value="2"/>
</dbReference>
<comment type="pathway">
    <text evidence="6">Protein modification; protein ubiquitination.</text>
</comment>
<dbReference type="EC" id="2.3.2.27" evidence="7"/>
<keyword evidence="19" id="KW-0770">Synapse</keyword>
<evidence type="ECO:0000256" key="2">
    <source>
        <dbReference type="ARBA" id="ARBA00004202"/>
    </source>
</evidence>
<evidence type="ECO:0000256" key="8">
    <source>
        <dbReference type="ARBA" id="ARBA00022475"/>
    </source>
</evidence>
<evidence type="ECO:0000256" key="11">
    <source>
        <dbReference type="ARBA" id="ARBA00022707"/>
    </source>
</evidence>
<dbReference type="InterPro" id="IPR043136">
    <property type="entry name" value="B30.2/SPRY_sf"/>
</dbReference>
<evidence type="ECO:0000256" key="27">
    <source>
        <dbReference type="ARBA" id="ARBA00078614"/>
    </source>
</evidence>
<keyword evidence="13" id="KW-0677">Repeat</keyword>
<comment type="function">
    <text evidence="24">Plays a role in hippocampal-dependent synaptic plasticity, learning and memory. Involved in the formation of spines and functional synaptic contacts by modulating the translational activity of the cytoplasmic polyadenylation element-binding protein CPEB3. Promotes ubiquitination of CPEB3, and hence induces CPEB3-dependent mRNA translation activation of glutamate receptor GRIA1 and GRIA2. Can function as an E3 ubiquitin-protein ligase to activate monoubiquitination of JAG1 (in vitro), thereby regulating the Notch pathway. Acts as a tumor suppressor; inhibits malignant cell transformation of medulloblastoma (MB) cells by inhibiting the Notch signaling pathway.</text>
</comment>
<dbReference type="PANTHER" id="PTHR12429:SF13">
    <property type="entry name" value="E3 UBIQUITIN-PROTEIN LIGASE NEURL1"/>
    <property type="match status" value="1"/>
</dbReference>
<evidence type="ECO:0000259" key="30">
    <source>
        <dbReference type="PROSITE" id="PS50089"/>
    </source>
</evidence>
<evidence type="ECO:0000259" key="31">
    <source>
        <dbReference type="PROSITE" id="PS51065"/>
    </source>
</evidence>
<dbReference type="Pfam" id="PF07177">
    <property type="entry name" value="Neuralized"/>
    <property type="match status" value="2"/>
</dbReference>
<dbReference type="Gene3D" id="3.30.40.10">
    <property type="entry name" value="Zinc/RING finger domain, C3HC4 (zinc finger)"/>
    <property type="match status" value="1"/>
</dbReference>
<keyword evidence="14 29" id="KW-0863">Zinc-finger</keyword>
<dbReference type="FunFam" id="2.60.120.920:FF:000022">
    <property type="entry name" value="E3 ubiquitin-protein ligase NEURL1 isoform X2"/>
    <property type="match status" value="1"/>
</dbReference>
<keyword evidence="10" id="KW-0808">Transferase</keyword>
<dbReference type="Ensembl" id="ENSGWIT00000053046.1">
    <property type="protein sequence ID" value="ENSGWIP00000049058.1"/>
    <property type="gene ID" value="ENSGWIG00000023969.1"/>
</dbReference>
<evidence type="ECO:0000256" key="3">
    <source>
        <dbReference type="ARBA" id="ARBA00004279"/>
    </source>
</evidence>
<comment type="subcellular location">
    <subcellularLocation>
        <location evidence="2">Cell membrane</location>
        <topology evidence="2">Peripheral membrane protein</topology>
    </subcellularLocation>
    <subcellularLocation>
        <location evidence="3">Cell projection</location>
        <location evidence="3">Dendrite</location>
    </subcellularLocation>
    <subcellularLocation>
        <location evidence="5">Cytoplasm</location>
        <location evidence="5">Perinuclear region</location>
    </subcellularLocation>
    <subcellularLocation>
        <location evidence="4">Perikaryon</location>
    </subcellularLocation>
    <subcellularLocation>
        <location evidence="23">Postsynaptic density</location>
    </subcellularLocation>
</comment>
<evidence type="ECO:0000313" key="33">
    <source>
        <dbReference type="Proteomes" id="UP000694680"/>
    </source>
</evidence>
<dbReference type="GO" id="GO:0045746">
    <property type="term" value="P:negative regulation of Notch signaling pathway"/>
    <property type="evidence" value="ECO:0007669"/>
    <property type="project" value="TreeGrafter"/>
</dbReference>
<dbReference type="InterPro" id="IPR013083">
    <property type="entry name" value="Znf_RING/FYVE/PHD"/>
</dbReference>
<evidence type="ECO:0000256" key="5">
    <source>
        <dbReference type="ARBA" id="ARBA00004556"/>
    </source>
</evidence>
<dbReference type="Pfam" id="PF13920">
    <property type="entry name" value="zf-C3HC4_3"/>
    <property type="match status" value="1"/>
</dbReference>
<dbReference type="PANTHER" id="PTHR12429">
    <property type="entry name" value="NEURALIZED"/>
    <property type="match status" value="1"/>
</dbReference>
<keyword evidence="22" id="KW-0449">Lipoprotein</keyword>
<evidence type="ECO:0000256" key="29">
    <source>
        <dbReference type="PROSITE-ProRule" id="PRU00175"/>
    </source>
</evidence>
<evidence type="ECO:0000256" key="14">
    <source>
        <dbReference type="ARBA" id="ARBA00022771"/>
    </source>
</evidence>
<name>A0A8C5HQ99_GOUWI</name>
<evidence type="ECO:0000256" key="12">
    <source>
        <dbReference type="ARBA" id="ARBA00022723"/>
    </source>
</evidence>
<evidence type="ECO:0000256" key="23">
    <source>
        <dbReference type="ARBA" id="ARBA00034105"/>
    </source>
</evidence>
<dbReference type="GO" id="GO:0006417">
    <property type="term" value="P:regulation of translation"/>
    <property type="evidence" value="ECO:0007669"/>
    <property type="project" value="UniProtKB-KW"/>
</dbReference>
<keyword evidence="12" id="KW-0479">Metal-binding</keyword>
<comment type="catalytic activity">
    <reaction evidence="1">
        <text>S-ubiquitinyl-[E2 ubiquitin-conjugating enzyme]-L-cysteine + [acceptor protein]-L-lysine = [E2 ubiquitin-conjugating enzyme]-L-cysteine + N(6)-ubiquitinyl-[acceptor protein]-L-lysine.</text>
        <dbReference type="EC" id="2.3.2.27"/>
    </reaction>
</comment>
<dbReference type="GO" id="GO:0061630">
    <property type="term" value="F:ubiquitin protein ligase activity"/>
    <property type="evidence" value="ECO:0007669"/>
    <property type="project" value="UniProtKB-EC"/>
</dbReference>
<feature type="domain" description="RING-type" evidence="30">
    <location>
        <begin position="403"/>
        <end position="443"/>
    </location>
</feature>
<keyword evidence="20" id="KW-0472">Membrane</keyword>
<reference evidence="32" key="3">
    <citation type="submission" date="2025-09" db="UniProtKB">
        <authorList>
            <consortium name="Ensembl"/>
        </authorList>
    </citation>
    <scope>IDENTIFICATION</scope>
</reference>
<evidence type="ECO:0000256" key="10">
    <source>
        <dbReference type="ARBA" id="ARBA00022679"/>
    </source>
</evidence>